<dbReference type="PROSITE" id="PS50110">
    <property type="entry name" value="RESPONSE_REGULATORY"/>
    <property type="match status" value="1"/>
</dbReference>
<dbReference type="Gene3D" id="3.40.50.2300">
    <property type="match status" value="1"/>
</dbReference>
<evidence type="ECO:0000256" key="3">
    <source>
        <dbReference type="ARBA" id="ARBA00022840"/>
    </source>
</evidence>
<dbReference type="EMBL" id="DRMJ01000381">
    <property type="protein sequence ID" value="HHL43409.1"/>
    <property type="molecule type" value="Genomic_DNA"/>
</dbReference>
<evidence type="ECO:0000259" key="8">
    <source>
        <dbReference type="PROSITE" id="PS50045"/>
    </source>
</evidence>
<keyword evidence="6" id="KW-0804">Transcription</keyword>
<dbReference type="FunFam" id="3.40.50.2300:FF:000018">
    <property type="entry name" value="DNA-binding transcriptional regulator NtrC"/>
    <property type="match status" value="1"/>
</dbReference>
<feature type="domain" description="Sigma-54 factor interaction" evidence="8">
    <location>
        <begin position="142"/>
        <end position="222"/>
    </location>
</feature>
<evidence type="ECO:0000256" key="4">
    <source>
        <dbReference type="ARBA" id="ARBA00023012"/>
    </source>
</evidence>
<dbReference type="GO" id="GO:0006355">
    <property type="term" value="P:regulation of DNA-templated transcription"/>
    <property type="evidence" value="ECO:0007669"/>
    <property type="project" value="InterPro"/>
</dbReference>
<evidence type="ECO:0000259" key="9">
    <source>
        <dbReference type="PROSITE" id="PS50110"/>
    </source>
</evidence>
<dbReference type="SUPFAM" id="SSF52172">
    <property type="entry name" value="CheY-like"/>
    <property type="match status" value="1"/>
</dbReference>
<keyword evidence="5" id="KW-0805">Transcription regulation</keyword>
<dbReference type="PROSITE" id="PS50045">
    <property type="entry name" value="SIGMA54_INTERACT_4"/>
    <property type="match status" value="1"/>
</dbReference>
<evidence type="ECO:0000256" key="7">
    <source>
        <dbReference type="PROSITE-ProRule" id="PRU00169"/>
    </source>
</evidence>
<keyword evidence="2" id="KW-0547">Nucleotide-binding</keyword>
<proteinExistence type="predicted"/>
<keyword evidence="1 7" id="KW-0597">Phosphoprotein</keyword>
<dbReference type="Proteomes" id="UP000885830">
    <property type="component" value="Unassembled WGS sequence"/>
</dbReference>
<feature type="modified residue" description="4-aspartylphosphate" evidence="7">
    <location>
        <position position="53"/>
    </location>
</feature>
<feature type="non-terminal residue" evidence="10">
    <location>
        <position position="222"/>
    </location>
</feature>
<dbReference type="Gene3D" id="3.40.50.300">
    <property type="entry name" value="P-loop containing nucleotide triphosphate hydrolases"/>
    <property type="match status" value="1"/>
</dbReference>
<comment type="caution">
    <text evidence="10">The sequence shown here is derived from an EMBL/GenBank/DDBJ whole genome shotgun (WGS) entry which is preliminary data.</text>
</comment>
<dbReference type="PANTHER" id="PTHR32071:SF17">
    <property type="entry name" value="TRANSCRIPTIONAL REGULATOR (NTRC FAMILY)"/>
    <property type="match status" value="1"/>
</dbReference>
<gene>
    <name evidence="10" type="ORF">ENJ42_07325</name>
</gene>
<evidence type="ECO:0000256" key="5">
    <source>
        <dbReference type="ARBA" id="ARBA00023015"/>
    </source>
</evidence>
<feature type="domain" description="Response regulatory" evidence="9">
    <location>
        <begin position="4"/>
        <end position="120"/>
    </location>
</feature>
<name>A0A7C5LUV0_9PROT</name>
<dbReference type="Pfam" id="PF00158">
    <property type="entry name" value="Sigma54_activat"/>
    <property type="match status" value="1"/>
</dbReference>
<keyword evidence="4" id="KW-0902">Two-component regulatory system</keyword>
<dbReference type="InterPro" id="IPR001789">
    <property type="entry name" value="Sig_transdc_resp-reg_receiver"/>
</dbReference>
<organism evidence="10">
    <name type="scientific">Hellea balneolensis</name>
    <dbReference type="NCBI Taxonomy" id="287478"/>
    <lineage>
        <taxon>Bacteria</taxon>
        <taxon>Pseudomonadati</taxon>
        <taxon>Pseudomonadota</taxon>
        <taxon>Alphaproteobacteria</taxon>
        <taxon>Maricaulales</taxon>
        <taxon>Robiginitomaculaceae</taxon>
        <taxon>Hellea</taxon>
    </lineage>
</organism>
<keyword evidence="3" id="KW-0067">ATP-binding</keyword>
<evidence type="ECO:0000256" key="1">
    <source>
        <dbReference type="ARBA" id="ARBA00022553"/>
    </source>
</evidence>
<dbReference type="SMART" id="SM00448">
    <property type="entry name" value="REC"/>
    <property type="match status" value="1"/>
</dbReference>
<dbReference type="CDD" id="cd00009">
    <property type="entry name" value="AAA"/>
    <property type="match status" value="1"/>
</dbReference>
<reference evidence="10" key="1">
    <citation type="journal article" date="2020" name="mSystems">
        <title>Genome- and Community-Level Interaction Insights into Carbon Utilization and Element Cycling Functions of Hydrothermarchaeota in Hydrothermal Sediment.</title>
        <authorList>
            <person name="Zhou Z."/>
            <person name="Liu Y."/>
            <person name="Xu W."/>
            <person name="Pan J."/>
            <person name="Luo Z.H."/>
            <person name="Li M."/>
        </authorList>
    </citation>
    <scope>NUCLEOTIDE SEQUENCE [LARGE SCALE GENOMIC DNA]</scope>
    <source>
        <strain evidence="10">HyVt-485</strain>
    </source>
</reference>
<dbReference type="InterPro" id="IPR011006">
    <property type="entry name" value="CheY-like_superfamily"/>
</dbReference>
<dbReference type="AlphaFoldDB" id="A0A7C5LUV0"/>
<dbReference type="Pfam" id="PF00072">
    <property type="entry name" value="Response_reg"/>
    <property type="match status" value="1"/>
</dbReference>
<dbReference type="InterPro" id="IPR027417">
    <property type="entry name" value="P-loop_NTPase"/>
</dbReference>
<evidence type="ECO:0000313" key="10">
    <source>
        <dbReference type="EMBL" id="HHL43409.1"/>
    </source>
</evidence>
<dbReference type="InterPro" id="IPR002078">
    <property type="entry name" value="Sigma_54_int"/>
</dbReference>
<evidence type="ECO:0000256" key="6">
    <source>
        <dbReference type="ARBA" id="ARBA00023163"/>
    </source>
</evidence>
<accession>A0A7C5LUV0</accession>
<dbReference type="GO" id="GO:0000160">
    <property type="term" value="P:phosphorelay signal transduction system"/>
    <property type="evidence" value="ECO:0007669"/>
    <property type="project" value="UniProtKB-KW"/>
</dbReference>
<evidence type="ECO:0000256" key="2">
    <source>
        <dbReference type="ARBA" id="ARBA00022741"/>
    </source>
</evidence>
<dbReference type="PANTHER" id="PTHR32071">
    <property type="entry name" value="TRANSCRIPTIONAL REGULATORY PROTEIN"/>
    <property type="match status" value="1"/>
</dbReference>
<sequence length="222" mass="24489">MSLDILIVEDEDDIRGLIAGILTDEGYDVREASGSTEAVHEFKSRKPSLIIMDVWLKGSQFDGIELMELFKKTDPLIPVIIISGHGTVETAVAAIRKGAYDYIVKPFQSDKLLITAQRAIEATELRRENAELRQRTQDDDALIGSSPVICQLRQKIDKIAATNSRILISGPSGAGKELIARVIHKKSSRSNSPFQAVNAASMVPERVDKELFGIENHNGETY</sequence>
<dbReference type="GO" id="GO:0005524">
    <property type="term" value="F:ATP binding"/>
    <property type="evidence" value="ECO:0007669"/>
    <property type="project" value="UniProtKB-KW"/>
</dbReference>
<protein>
    <submittedName>
        <fullName evidence="10">Sigma-54-dependent Fis family transcriptional regulator</fullName>
    </submittedName>
</protein>